<evidence type="ECO:0000256" key="1">
    <source>
        <dbReference type="ARBA" id="ARBA00004141"/>
    </source>
</evidence>
<dbReference type="SUPFAM" id="SSF103088">
    <property type="entry name" value="OmpA-like"/>
    <property type="match status" value="1"/>
</dbReference>
<proteinExistence type="inferred from homology"/>
<comment type="similarity">
    <text evidence="2 11">Belongs to the cytochrome c oxidase subunit 2 family.</text>
</comment>
<comment type="catalytic activity">
    <reaction evidence="12">
        <text>4 Fe(II)-[cytochrome c] + O2 + 8 H(+)(in) = 4 Fe(III)-[cytochrome c] + 2 H2O + 4 H(+)(out)</text>
        <dbReference type="Rhea" id="RHEA:11436"/>
        <dbReference type="Rhea" id="RHEA-COMP:10350"/>
        <dbReference type="Rhea" id="RHEA-COMP:14399"/>
        <dbReference type="ChEBI" id="CHEBI:15377"/>
        <dbReference type="ChEBI" id="CHEBI:15378"/>
        <dbReference type="ChEBI" id="CHEBI:15379"/>
        <dbReference type="ChEBI" id="CHEBI:29033"/>
        <dbReference type="ChEBI" id="CHEBI:29034"/>
        <dbReference type="EC" id="7.1.1.9"/>
    </reaction>
</comment>
<evidence type="ECO:0000256" key="5">
    <source>
        <dbReference type="ARBA" id="ARBA00022692"/>
    </source>
</evidence>
<evidence type="ECO:0000259" key="16">
    <source>
        <dbReference type="PROSITE" id="PS51123"/>
    </source>
</evidence>
<dbReference type="InterPro" id="IPR002429">
    <property type="entry name" value="CcO_II-like_C"/>
</dbReference>
<dbReference type="RefSeq" id="WP_238751823.1">
    <property type="nucleotide sequence ID" value="NZ_CAKLPZ010000004.1"/>
</dbReference>
<dbReference type="InterPro" id="IPR036257">
    <property type="entry name" value="Cyt_c_oxidase_su2_TM_sf"/>
</dbReference>
<evidence type="ECO:0000313" key="18">
    <source>
        <dbReference type="Proteomes" id="UP000837803"/>
    </source>
</evidence>
<dbReference type="Proteomes" id="UP000837803">
    <property type="component" value="Unassembled WGS sequence"/>
</dbReference>
<evidence type="ECO:0000256" key="13">
    <source>
        <dbReference type="SAM" id="Phobius"/>
    </source>
</evidence>
<evidence type="ECO:0000256" key="12">
    <source>
        <dbReference type="RuleBase" id="RU004024"/>
    </source>
</evidence>
<keyword evidence="4 11" id="KW-0679">Respiratory chain</keyword>
<keyword evidence="9 10" id="KW-0472">Membrane</keyword>
<dbReference type="PRINTS" id="PR01021">
    <property type="entry name" value="OMPADOMAIN"/>
</dbReference>
<sequence length="506" mass="56785">MTTLIVFLCIALLLLIIVQIARVRDLAKQLRGKEEVEATAVASTGKGLLVFMIVFLVLTTVSAYYYKNWILGFGPHESASLHGSSIDSMMKWTLGITYAAFLLTNFALFYYAYKFRTRKGHKALYLSHNNTVELVWTGIPAIVMTFLVVGGLDAWNDIMSDVGADDNYMEIEATGYQFAWQMRYPGPDGLLGRKDFRLITGANPLGQDWTDPKNHDDILVNDVTLPVDQKVRVRITAKDVLHDFYLPQFRVKMDAVPGLPTYFVFTPTKTTREWRQSLSEYAEYQIPDPESDDGKELWETRNFELACAELCGKGHYSMARVVTIMEQEDFDVWYAGQKSYYLSNVKGTKDDPLLMAQVKERRQEFTQLADNALATPDNDDNIITLDYVTFETGSATLTDSSQYQLNDMIGFLQSNEGVSAMLLGHTDDTGDAAANLTLSEQRARAVRDYLSAGGIANNRLGSRGYGADRPVADNATEAGRMRNRRTEFYIVEGAPSEPEFAQEASK</sequence>
<keyword evidence="12" id="KW-0479">Metal-binding</keyword>
<feature type="transmembrane region" description="Helical" evidence="13">
    <location>
        <begin position="92"/>
        <end position="113"/>
    </location>
</feature>
<dbReference type="InterPro" id="IPR006664">
    <property type="entry name" value="OMP_bac"/>
</dbReference>
<feature type="transmembrane region" description="Helical" evidence="13">
    <location>
        <begin position="133"/>
        <end position="152"/>
    </location>
</feature>
<keyword evidence="7 11" id="KW-0249">Electron transport</keyword>
<keyword evidence="12" id="KW-0186">Copper</keyword>
<comment type="function">
    <text evidence="12">Subunits I and II form the functional core of the enzyme complex. Electrons originating in cytochrome c are transferred via heme a and Cu(A) to the binuclear center formed by heme a3 and Cu(B).</text>
</comment>
<name>A0ABN8FCI0_9BACT</name>
<evidence type="ECO:0000259" key="14">
    <source>
        <dbReference type="PROSITE" id="PS50857"/>
    </source>
</evidence>
<dbReference type="EC" id="7.1.1.9" evidence="12"/>
<feature type="domain" description="Cytochrome oxidase subunit II copper A binding" evidence="14">
    <location>
        <begin position="166"/>
        <end position="336"/>
    </location>
</feature>
<dbReference type="PROSITE" id="PS51123">
    <property type="entry name" value="OMPA_2"/>
    <property type="match status" value="1"/>
</dbReference>
<dbReference type="SUPFAM" id="SSF81464">
    <property type="entry name" value="Cytochrome c oxidase subunit II-like, transmembrane region"/>
    <property type="match status" value="1"/>
</dbReference>
<keyword evidence="3 11" id="KW-0813">Transport</keyword>
<evidence type="ECO:0000256" key="11">
    <source>
        <dbReference type="RuleBase" id="RU000456"/>
    </source>
</evidence>
<comment type="subcellular location">
    <subcellularLocation>
        <location evidence="11">Cell membrane</location>
        <topology evidence="11">Multi-pass membrane protein</topology>
    </subcellularLocation>
    <subcellularLocation>
        <location evidence="1">Membrane</location>
        <topology evidence="1">Multi-pass membrane protein</topology>
    </subcellularLocation>
</comment>
<gene>
    <name evidence="17" type="primary">pal_10</name>
    <name evidence="17" type="ORF">LEM8419_02878</name>
</gene>
<dbReference type="InterPro" id="IPR008972">
    <property type="entry name" value="Cupredoxin"/>
</dbReference>
<dbReference type="Pfam" id="PF00116">
    <property type="entry name" value="COX2"/>
    <property type="match status" value="1"/>
</dbReference>
<evidence type="ECO:0000256" key="2">
    <source>
        <dbReference type="ARBA" id="ARBA00007866"/>
    </source>
</evidence>
<organism evidence="17 18">
    <name type="scientific">Neolewinella maritima</name>
    <dbReference type="NCBI Taxonomy" id="1383882"/>
    <lineage>
        <taxon>Bacteria</taxon>
        <taxon>Pseudomonadati</taxon>
        <taxon>Bacteroidota</taxon>
        <taxon>Saprospiria</taxon>
        <taxon>Saprospirales</taxon>
        <taxon>Lewinellaceae</taxon>
        <taxon>Neolewinella</taxon>
    </lineage>
</organism>
<keyword evidence="5 11" id="KW-0812">Transmembrane</keyword>
<keyword evidence="6" id="KW-1278">Translocase</keyword>
<dbReference type="Pfam" id="PF02790">
    <property type="entry name" value="COX2_TM"/>
    <property type="match status" value="1"/>
</dbReference>
<dbReference type="SUPFAM" id="SSF49503">
    <property type="entry name" value="Cupredoxins"/>
    <property type="match status" value="1"/>
</dbReference>
<dbReference type="Pfam" id="PF00691">
    <property type="entry name" value="OmpA"/>
    <property type="match status" value="1"/>
</dbReference>
<dbReference type="PRINTS" id="PR01166">
    <property type="entry name" value="CYCOXIDASEII"/>
</dbReference>
<evidence type="ECO:0000256" key="7">
    <source>
        <dbReference type="ARBA" id="ARBA00022982"/>
    </source>
</evidence>
<evidence type="ECO:0000256" key="9">
    <source>
        <dbReference type="ARBA" id="ARBA00023136"/>
    </source>
</evidence>
<dbReference type="Gene3D" id="2.60.40.420">
    <property type="entry name" value="Cupredoxins - blue copper proteins"/>
    <property type="match status" value="1"/>
</dbReference>
<accession>A0ABN8FCI0</accession>
<comment type="cofactor">
    <cofactor evidence="12">
        <name>Cu cation</name>
        <dbReference type="ChEBI" id="CHEBI:23378"/>
    </cofactor>
    <text evidence="12">Binds a copper A center.</text>
</comment>
<feature type="domain" description="OmpA-like" evidence="16">
    <location>
        <begin position="378"/>
        <end position="494"/>
    </location>
</feature>
<feature type="domain" description="Cytochrome oxidase subunit II transmembrane region profile" evidence="15">
    <location>
        <begin position="67"/>
        <end position="162"/>
    </location>
</feature>
<evidence type="ECO:0000256" key="3">
    <source>
        <dbReference type="ARBA" id="ARBA00022448"/>
    </source>
</evidence>
<dbReference type="PROSITE" id="PS50857">
    <property type="entry name" value="COX2_CUA"/>
    <property type="match status" value="1"/>
</dbReference>
<evidence type="ECO:0000313" key="17">
    <source>
        <dbReference type="EMBL" id="CAH1001963.1"/>
    </source>
</evidence>
<dbReference type="PANTHER" id="PTHR22888:SF9">
    <property type="entry name" value="CYTOCHROME C OXIDASE SUBUNIT 2"/>
    <property type="match status" value="1"/>
</dbReference>
<protein>
    <recommendedName>
        <fullName evidence="12">Cytochrome c oxidase subunit 2</fullName>
        <ecNumber evidence="12">7.1.1.9</ecNumber>
    </recommendedName>
</protein>
<dbReference type="PROSITE" id="PS50999">
    <property type="entry name" value="COX2_TM"/>
    <property type="match status" value="1"/>
</dbReference>
<dbReference type="Gene3D" id="3.30.1330.60">
    <property type="entry name" value="OmpA-like domain"/>
    <property type="match status" value="1"/>
</dbReference>
<evidence type="ECO:0000256" key="8">
    <source>
        <dbReference type="ARBA" id="ARBA00022989"/>
    </source>
</evidence>
<dbReference type="InterPro" id="IPR006665">
    <property type="entry name" value="OmpA-like"/>
</dbReference>
<dbReference type="EMBL" id="CAKLPZ010000004">
    <property type="protein sequence ID" value="CAH1001963.1"/>
    <property type="molecule type" value="Genomic_DNA"/>
</dbReference>
<dbReference type="InterPro" id="IPR036737">
    <property type="entry name" value="OmpA-like_sf"/>
</dbReference>
<dbReference type="PANTHER" id="PTHR22888">
    <property type="entry name" value="CYTOCHROME C OXIDASE, SUBUNIT II"/>
    <property type="match status" value="1"/>
</dbReference>
<dbReference type="CDD" id="cd07185">
    <property type="entry name" value="OmpA_C-like"/>
    <property type="match status" value="1"/>
</dbReference>
<dbReference type="InterPro" id="IPR045187">
    <property type="entry name" value="CcO_II"/>
</dbReference>
<reference evidence="17" key="1">
    <citation type="submission" date="2021-12" db="EMBL/GenBank/DDBJ databases">
        <authorList>
            <person name="Rodrigo-Torres L."/>
            <person name="Arahal R. D."/>
            <person name="Lucena T."/>
        </authorList>
    </citation>
    <scope>NUCLEOTIDE SEQUENCE</scope>
    <source>
        <strain evidence="17">CECT 8419</strain>
    </source>
</reference>
<dbReference type="InterPro" id="IPR011759">
    <property type="entry name" value="Cyt_c_oxidase_su2_TM_dom"/>
</dbReference>
<keyword evidence="8 13" id="KW-1133">Transmembrane helix</keyword>
<keyword evidence="18" id="KW-1185">Reference proteome</keyword>
<evidence type="ECO:0000259" key="15">
    <source>
        <dbReference type="PROSITE" id="PS50999"/>
    </source>
</evidence>
<evidence type="ECO:0000256" key="4">
    <source>
        <dbReference type="ARBA" id="ARBA00022660"/>
    </source>
</evidence>
<comment type="caution">
    <text evidence="17">The sequence shown here is derived from an EMBL/GenBank/DDBJ whole genome shotgun (WGS) entry which is preliminary data.</text>
</comment>
<evidence type="ECO:0000256" key="6">
    <source>
        <dbReference type="ARBA" id="ARBA00022967"/>
    </source>
</evidence>
<evidence type="ECO:0000256" key="10">
    <source>
        <dbReference type="PROSITE-ProRule" id="PRU00473"/>
    </source>
</evidence>
<dbReference type="Gene3D" id="1.10.287.90">
    <property type="match status" value="1"/>
</dbReference>
<feature type="transmembrane region" description="Helical" evidence="13">
    <location>
        <begin position="47"/>
        <end position="66"/>
    </location>
</feature>
<keyword evidence="17" id="KW-0449">Lipoprotein</keyword>